<gene>
    <name evidence="1" type="ORF">KTN4_091</name>
</gene>
<reference evidence="1 2" key="1">
    <citation type="journal article" date="2016" name="Sci. Rep.">
        <title>A proposed integrated approach for the preclinical evaluation of phage therapy in Pseudomonas infections.</title>
        <authorList>
            <person name="Danis-Wlodarczyk K."/>
            <person name="Vandenheuvel D."/>
            <person name="Jang H.B."/>
            <person name="Briers Y."/>
            <person name="Olszak T."/>
            <person name="Arabski M."/>
            <person name="Wasik S."/>
            <person name="Drabik M."/>
            <person name="Higgins G."/>
            <person name="Tyrrell J."/>
            <person name="Harvey B.J."/>
            <person name="Noben J.P."/>
            <person name="Lavigne R."/>
            <person name="Drulis-Kawa Z."/>
        </authorList>
    </citation>
    <scope>NUCLEOTIDE SEQUENCE [LARGE SCALE GENOMIC DNA]</scope>
</reference>
<dbReference type="Proteomes" id="UP000224336">
    <property type="component" value="Segment"/>
</dbReference>
<proteinExistence type="predicted"/>
<evidence type="ECO:0000313" key="2">
    <source>
        <dbReference type="Proteomes" id="UP000224336"/>
    </source>
</evidence>
<evidence type="ECO:0000313" key="1">
    <source>
        <dbReference type="EMBL" id="ANM44849.1"/>
    </source>
</evidence>
<dbReference type="EMBL" id="KU521356">
    <property type="protein sequence ID" value="ANM44849.1"/>
    <property type="molecule type" value="Genomic_DNA"/>
</dbReference>
<name>A0A192Y4L6_9CAUD</name>
<accession>A0A192Y4L6</accession>
<sequence>MLGFNNSAMGGNTEVQIESFILVQTGTYQPEHVRPFTVEVTENSIERLKEATNDGRNLGVAAVQQIAADVIAPRAQTQGEVPIVNGWGERRFRFMMKVWENNRFFGNTRTCRILFGCSDHCSISPLSNSLDPNMRIYFNSETVIVERQRPTEFGVVKQAHILGSNQILAPVDIMSDITIPQNGFSMYTGTSSYLQRPEDVFQIQQTMQVAKRIESTGLHQGVFDRIIDQRSSVGEAGTFQYSNRRDTSPTRYLSSTLNAWQHSVKEAEMANNDNDNIFGGVSDEVMLGDASAVLRNQDIHSNMFMRILKERCNYMERGFVTLADLQRVFPELLVDGVVKAGMDNGNSQRFVNRAEHSMHWGGADHHTVAASLLAQVVPAIMMDNYFRVTSFAITNGHGANNYLFEMHPNGTRSIMDGIDMTPQINDFERRLITDAINSISYGNQIPFKISMHSDLAGDTVIDISLNHESVERFIAPTFIDSLFSPVITRDASAPAMISNDLTYLVKNVIPTKTQQNILNSSGQPINMQPYQHPVAQPAQINPKFGDNNAYDFSFQVL</sequence>
<organism evidence="1 2">
    <name type="scientific">Pseudomonas phage KTN4</name>
    <dbReference type="NCBI Taxonomy" id="1862701"/>
    <lineage>
        <taxon>Viruses</taxon>
        <taxon>Duplodnaviria</taxon>
        <taxon>Heunggongvirae</taxon>
        <taxon>Uroviricota</taxon>
        <taxon>Caudoviricetes</taxon>
        <taxon>Chimalliviridae</taxon>
        <taxon>Phikzvirus</taxon>
        <taxon>Phikzvirus phiKZ</taxon>
    </lineage>
</organism>
<protein>
    <submittedName>
        <fullName evidence="1">Uncharacterized protein</fullName>
    </submittedName>
</protein>